<keyword evidence="1" id="KW-1133">Transmembrane helix</keyword>
<feature type="transmembrane region" description="Helical" evidence="1">
    <location>
        <begin position="44"/>
        <end position="63"/>
    </location>
</feature>
<evidence type="ECO:0000313" key="2">
    <source>
        <dbReference type="EMBL" id="MCQ6962541.1"/>
    </source>
</evidence>
<organism evidence="2 3">
    <name type="scientific">Methanolobus chelungpuianus</name>
    <dbReference type="NCBI Taxonomy" id="502115"/>
    <lineage>
        <taxon>Archaea</taxon>
        <taxon>Methanobacteriati</taxon>
        <taxon>Methanobacteriota</taxon>
        <taxon>Stenosarchaea group</taxon>
        <taxon>Methanomicrobia</taxon>
        <taxon>Methanosarcinales</taxon>
        <taxon>Methanosarcinaceae</taxon>
        <taxon>Methanolobus</taxon>
    </lineage>
</organism>
<dbReference type="Proteomes" id="UP001206983">
    <property type="component" value="Unassembled WGS sequence"/>
</dbReference>
<dbReference type="AlphaFoldDB" id="A0AAE3KWY5"/>
<keyword evidence="3" id="KW-1185">Reference proteome</keyword>
<comment type="caution">
    <text evidence="2">The sequence shown here is derived from an EMBL/GenBank/DDBJ whole genome shotgun (WGS) entry which is preliminary data.</text>
</comment>
<keyword evidence="1" id="KW-0472">Membrane</keyword>
<dbReference type="PANTHER" id="PTHR37304">
    <property type="entry name" value="MEMBRANE PROTEIN-RELATED"/>
    <property type="match status" value="1"/>
</dbReference>
<evidence type="ECO:0008006" key="4">
    <source>
        <dbReference type="Google" id="ProtNLM"/>
    </source>
</evidence>
<evidence type="ECO:0000256" key="1">
    <source>
        <dbReference type="SAM" id="Phobius"/>
    </source>
</evidence>
<evidence type="ECO:0000313" key="3">
    <source>
        <dbReference type="Proteomes" id="UP001206983"/>
    </source>
</evidence>
<gene>
    <name evidence="2" type="ORF">PV02_05160</name>
</gene>
<keyword evidence="1" id="KW-0812">Transmembrane</keyword>
<dbReference type="InterPro" id="IPR007211">
    <property type="entry name" value="DUF378"/>
</dbReference>
<dbReference type="EMBL" id="JTEO01000004">
    <property type="protein sequence ID" value="MCQ6962541.1"/>
    <property type="molecule type" value="Genomic_DNA"/>
</dbReference>
<proteinExistence type="predicted"/>
<dbReference type="RefSeq" id="WP_256622328.1">
    <property type="nucleotide sequence ID" value="NZ_JTEO01000004.1"/>
</dbReference>
<sequence length="80" mass="8799">MATRMNALDWLSLALVIIGGLNWGLVGALRFDLVAAIFGEMTTISRIIYVLVGLAALYMLYFATRVGSDTRADETTTTRR</sequence>
<protein>
    <recommendedName>
        <fullName evidence="4">DUF378 domain-containing protein</fullName>
    </recommendedName>
</protein>
<name>A0AAE3KWY5_9EURY</name>
<dbReference type="Pfam" id="PF04070">
    <property type="entry name" value="DUF378"/>
    <property type="match status" value="1"/>
</dbReference>
<dbReference type="PANTHER" id="PTHR37304:SF1">
    <property type="entry name" value="MEMBRANE PROTEIN"/>
    <property type="match status" value="1"/>
</dbReference>
<accession>A0AAE3KWY5</accession>
<reference evidence="2 3" key="1">
    <citation type="journal article" date="2011" name="Appl. Environ. Microbiol.">
        <title>Methanogenic archaea isolated from Taiwan's Chelungpu fault.</title>
        <authorList>
            <person name="Wu S.Y."/>
            <person name="Lai M.C."/>
        </authorList>
    </citation>
    <scope>NUCLEOTIDE SEQUENCE [LARGE SCALE GENOMIC DNA]</scope>
    <source>
        <strain evidence="2 3">St545Mb</strain>
    </source>
</reference>